<gene>
    <name evidence="1" type="ORF">CEPIT_LOCUS39054</name>
</gene>
<evidence type="ECO:0000313" key="1">
    <source>
        <dbReference type="EMBL" id="CAH9141348.1"/>
    </source>
</evidence>
<proteinExistence type="predicted"/>
<dbReference type="EMBL" id="CAMAPF010001029">
    <property type="protein sequence ID" value="CAH9141348.1"/>
    <property type="molecule type" value="Genomic_DNA"/>
</dbReference>
<reference evidence="1" key="1">
    <citation type="submission" date="2022-07" db="EMBL/GenBank/DDBJ databases">
        <authorList>
            <person name="Macas J."/>
            <person name="Novak P."/>
            <person name="Neumann P."/>
        </authorList>
    </citation>
    <scope>NUCLEOTIDE SEQUENCE</scope>
</reference>
<protein>
    <submittedName>
        <fullName evidence="1">Uncharacterized protein</fullName>
    </submittedName>
</protein>
<keyword evidence="2" id="KW-1185">Reference proteome</keyword>
<accession>A0AAV0G199</accession>
<dbReference type="Proteomes" id="UP001152523">
    <property type="component" value="Unassembled WGS sequence"/>
</dbReference>
<evidence type="ECO:0000313" key="2">
    <source>
        <dbReference type="Proteomes" id="UP001152523"/>
    </source>
</evidence>
<organism evidence="1 2">
    <name type="scientific">Cuscuta epithymum</name>
    <dbReference type="NCBI Taxonomy" id="186058"/>
    <lineage>
        <taxon>Eukaryota</taxon>
        <taxon>Viridiplantae</taxon>
        <taxon>Streptophyta</taxon>
        <taxon>Embryophyta</taxon>
        <taxon>Tracheophyta</taxon>
        <taxon>Spermatophyta</taxon>
        <taxon>Magnoliopsida</taxon>
        <taxon>eudicotyledons</taxon>
        <taxon>Gunneridae</taxon>
        <taxon>Pentapetalae</taxon>
        <taxon>asterids</taxon>
        <taxon>lamiids</taxon>
        <taxon>Solanales</taxon>
        <taxon>Convolvulaceae</taxon>
        <taxon>Cuscuteae</taxon>
        <taxon>Cuscuta</taxon>
        <taxon>Cuscuta subgen. Cuscuta</taxon>
    </lineage>
</organism>
<name>A0AAV0G199_9ASTE</name>
<comment type="caution">
    <text evidence="1">The sequence shown here is derived from an EMBL/GenBank/DDBJ whole genome shotgun (WGS) entry which is preliminary data.</text>
</comment>
<dbReference type="AlphaFoldDB" id="A0AAV0G199"/>
<sequence length="106" mass="11564">MAEAPSGRVSFRPLMPSGGVRLRRWPPETAGMLQRAPPVAADFAGVHRGGDGYGGSGDLKTGLEKTRFGLLKSVASSLLPSPESFLFLFWNQSTSYEFFVDKTQER</sequence>